<dbReference type="EMBL" id="KQ098775">
    <property type="protein sequence ID" value="KMS93810.1"/>
    <property type="molecule type" value="Genomic_DNA"/>
</dbReference>
<keyword evidence="3" id="KW-1185">Reference proteome</keyword>
<dbReference type="AlphaFoldDB" id="A0A0J8DSS9"/>
<feature type="non-terminal residue" evidence="2">
    <location>
        <position position="1"/>
    </location>
</feature>
<feature type="non-terminal residue" evidence="2">
    <location>
        <position position="225"/>
    </location>
</feature>
<feature type="domain" description="Acetyl-CoA carboxylase central" evidence="1">
    <location>
        <begin position="1"/>
        <end position="201"/>
    </location>
</feature>
<dbReference type="GO" id="GO:0005524">
    <property type="term" value="F:ATP binding"/>
    <property type="evidence" value="ECO:0007669"/>
    <property type="project" value="InterPro"/>
</dbReference>
<evidence type="ECO:0000259" key="1">
    <source>
        <dbReference type="Pfam" id="PF08326"/>
    </source>
</evidence>
<dbReference type="Gramene" id="KMS93810">
    <property type="protein sequence ID" value="KMS93810"/>
    <property type="gene ID" value="BVRB_027730"/>
</dbReference>
<dbReference type="GO" id="GO:0006633">
    <property type="term" value="P:fatty acid biosynthetic process"/>
    <property type="evidence" value="ECO:0007669"/>
    <property type="project" value="InterPro"/>
</dbReference>
<dbReference type="Pfam" id="PF08326">
    <property type="entry name" value="ACC_central"/>
    <property type="match status" value="1"/>
</dbReference>
<organism evidence="2 3">
    <name type="scientific">Beta vulgaris subsp. vulgaris</name>
    <name type="common">Beet</name>
    <dbReference type="NCBI Taxonomy" id="3555"/>
    <lineage>
        <taxon>Eukaryota</taxon>
        <taxon>Viridiplantae</taxon>
        <taxon>Streptophyta</taxon>
        <taxon>Embryophyta</taxon>
        <taxon>Tracheophyta</taxon>
        <taxon>Spermatophyta</taxon>
        <taxon>Magnoliopsida</taxon>
        <taxon>eudicotyledons</taxon>
        <taxon>Gunneridae</taxon>
        <taxon>Pentapetalae</taxon>
        <taxon>Caryophyllales</taxon>
        <taxon>Chenopodiaceae</taxon>
        <taxon>Betoideae</taxon>
        <taxon>Beta</taxon>
    </lineage>
</organism>
<accession>A0A0J8DSS9</accession>
<dbReference type="InterPro" id="IPR013537">
    <property type="entry name" value="AcCoA_COase_cen"/>
</dbReference>
<proteinExistence type="predicted"/>
<evidence type="ECO:0000313" key="3">
    <source>
        <dbReference type="Proteomes" id="UP000035740"/>
    </source>
</evidence>
<evidence type="ECO:0000313" key="2">
    <source>
        <dbReference type="EMBL" id="KMS93810.1"/>
    </source>
</evidence>
<dbReference type="Proteomes" id="UP000035740">
    <property type="component" value="Unassembled WGS sequence"/>
</dbReference>
<reference evidence="2 3" key="1">
    <citation type="journal article" date="2014" name="Nature">
        <title>The genome of the recently domesticated crop plant sugar beet (Beta vulgaris).</title>
        <authorList>
            <person name="Dohm J.C."/>
            <person name="Minoche A.E."/>
            <person name="Holtgrawe D."/>
            <person name="Capella-Gutierrez S."/>
            <person name="Zakrzewski F."/>
            <person name="Tafer H."/>
            <person name="Rupp O."/>
            <person name="Sorensen T.R."/>
            <person name="Stracke R."/>
            <person name="Reinhardt R."/>
            <person name="Goesmann A."/>
            <person name="Kraft T."/>
            <person name="Schulz B."/>
            <person name="Stadler P.F."/>
            <person name="Schmidt T."/>
            <person name="Gabaldon T."/>
            <person name="Lehrach H."/>
            <person name="Weisshaar B."/>
            <person name="Himmelbauer H."/>
        </authorList>
    </citation>
    <scope>NUCLEOTIDE SEQUENCE [LARGE SCALE GENOMIC DNA]</scope>
    <source>
        <tissue evidence="2">Taproot</tissue>
    </source>
</reference>
<sequence length="225" mass="25378">ILSTLNGRLETSIFDDVMSNANQYQRKAEQKRFPWERVPEFPADKFLCILDRISSPEQRAQLAPLHALVEKHVGGSIMYSVRSADALLVRFLSVESKFASPDPSEVVIQSLLATQTPEYVANCIIAHCALPIRCRLIMLLLETLELEMWPLVQYLKPTLSGLASCSNQFAMSRISLAARRLMTRSQMLPLEERCLAVRALLEAGNPLIVTEHVELFPAHLMWCSL</sequence>
<dbReference type="GO" id="GO:0003989">
    <property type="term" value="F:acetyl-CoA carboxylase activity"/>
    <property type="evidence" value="ECO:0007669"/>
    <property type="project" value="InterPro"/>
</dbReference>
<name>A0A0J8DSS9_BETVV</name>
<protein>
    <recommendedName>
        <fullName evidence="1">Acetyl-CoA carboxylase central domain-containing protein</fullName>
    </recommendedName>
</protein>
<gene>
    <name evidence="2" type="ORF">BVRB_027730</name>
</gene>